<evidence type="ECO:0000313" key="2">
    <source>
        <dbReference type="EMBL" id="EGW22638.1"/>
    </source>
</evidence>
<dbReference type="AlphaFoldDB" id="G3IU40"/>
<dbReference type="HOGENOM" id="CLU_020336_50_2_6"/>
<protein>
    <recommendedName>
        <fullName evidence="1">AB hydrolase-1 domain-containing protein</fullName>
    </recommendedName>
</protein>
<dbReference type="InterPro" id="IPR029058">
    <property type="entry name" value="AB_hydrolase_fold"/>
</dbReference>
<dbReference type="EMBL" id="JH109152">
    <property type="protein sequence ID" value="EGW22638.1"/>
    <property type="molecule type" value="Genomic_DNA"/>
</dbReference>
<dbReference type="InterPro" id="IPR050266">
    <property type="entry name" value="AB_hydrolase_sf"/>
</dbReference>
<dbReference type="SUPFAM" id="SSF53474">
    <property type="entry name" value="alpha/beta-Hydrolases"/>
    <property type="match status" value="1"/>
</dbReference>
<accession>G3IU40</accession>
<dbReference type="Proteomes" id="UP000004664">
    <property type="component" value="Unassembled WGS sequence"/>
</dbReference>
<evidence type="ECO:0000259" key="1">
    <source>
        <dbReference type="Pfam" id="PF12697"/>
    </source>
</evidence>
<dbReference type="RefSeq" id="WP_006890607.1">
    <property type="nucleotide sequence ID" value="NZ_JH109152.1"/>
</dbReference>
<dbReference type="STRING" id="697282.Mettu_1454"/>
<sequence length="272" mass="29746">MKRSLIEINNLFIDVVMTEGHGDAIILLHGNSSSWRSFEFLFSSKLAEKYQIIAINLPGHSNSNLPIDFYLSIPSLADLIVEVVHAISPRRYLLVGHSVGGHIFSHSIQRMTDCNGLILISAPPVSMKTLSAAFKSDPCEGAIFTSELTSEKKELMVKALLGDIAGDSKAFNQLYESITGTDGLFRQKLGESLMQGKLLDEYEAIQSSKTPTALMWGGQDSFIQPDFCTGIAFNNPLGLGAYLFKNAGHSPHLSDSLMFEKILGELAKESMS</sequence>
<dbReference type="InterPro" id="IPR000073">
    <property type="entry name" value="AB_hydrolase_1"/>
</dbReference>
<evidence type="ECO:0000313" key="3">
    <source>
        <dbReference type="Proteomes" id="UP000004664"/>
    </source>
</evidence>
<name>G3IU40_METTV</name>
<dbReference type="OrthoDB" id="2086224at2"/>
<proteinExistence type="predicted"/>
<feature type="domain" description="AB hydrolase-1" evidence="1">
    <location>
        <begin position="25"/>
        <end position="255"/>
    </location>
</feature>
<keyword evidence="3" id="KW-1185">Reference proteome</keyword>
<dbReference type="eggNOG" id="COG2267">
    <property type="taxonomic scope" value="Bacteria"/>
</dbReference>
<organism evidence="2 3">
    <name type="scientific">Methylobacter tundripaludum (strain ATCC BAA-1195 / DSM 17260 / SV96)</name>
    <dbReference type="NCBI Taxonomy" id="697282"/>
    <lineage>
        <taxon>Bacteria</taxon>
        <taxon>Pseudomonadati</taxon>
        <taxon>Pseudomonadota</taxon>
        <taxon>Gammaproteobacteria</taxon>
        <taxon>Methylococcales</taxon>
        <taxon>Methylococcaceae</taxon>
        <taxon>Methylobacter</taxon>
    </lineage>
</organism>
<dbReference type="Pfam" id="PF12697">
    <property type="entry name" value="Abhydrolase_6"/>
    <property type="match status" value="1"/>
</dbReference>
<dbReference type="Gene3D" id="3.40.50.1820">
    <property type="entry name" value="alpha/beta hydrolase"/>
    <property type="match status" value="1"/>
</dbReference>
<gene>
    <name evidence="2" type="ORF">Mettu_1454</name>
</gene>
<dbReference type="GO" id="GO:0016020">
    <property type="term" value="C:membrane"/>
    <property type="evidence" value="ECO:0007669"/>
    <property type="project" value="TreeGrafter"/>
</dbReference>
<dbReference type="PANTHER" id="PTHR43798">
    <property type="entry name" value="MONOACYLGLYCEROL LIPASE"/>
    <property type="match status" value="1"/>
</dbReference>
<reference evidence="2 3" key="1">
    <citation type="submission" date="2011-06" db="EMBL/GenBank/DDBJ databases">
        <title>Genomic sequence of Methylobacter tundripaludum SV96.</title>
        <authorList>
            <consortium name="US DOE Joint Genome Institute"/>
            <person name="Lucas S."/>
            <person name="Han J."/>
            <person name="Lapidus A."/>
            <person name="Cheng J.-F."/>
            <person name="Goodwin L."/>
            <person name="Pitluck S."/>
            <person name="Held B."/>
            <person name="Detter J.C."/>
            <person name="Han C."/>
            <person name="Tapia R."/>
            <person name="Land M."/>
            <person name="Hauser L."/>
            <person name="Kyrpides N."/>
            <person name="Ivanova N."/>
            <person name="Ovchinnikova G."/>
            <person name="Pagani I."/>
            <person name="Klotz M.G."/>
            <person name="Dispirito A.A."/>
            <person name="Murrell J.C."/>
            <person name="Dunfield P."/>
            <person name="Kalyuzhnaya M.G."/>
            <person name="Svenning M."/>
            <person name="Trotsenko Y.A."/>
            <person name="Stein L.Y."/>
            <person name="Woyke T."/>
        </authorList>
    </citation>
    <scope>NUCLEOTIDE SEQUENCE [LARGE SCALE GENOMIC DNA]</scope>
    <source>
        <strain evidence="3">ATCC BAA-1195 / DSM 17260 / SV96</strain>
    </source>
</reference>
<dbReference type="PANTHER" id="PTHR43798:SF33">
    <property type="entry name" value="HYDROLASE, PUTATIVE (AFU_ORTHOLOGUE AFUA_2G14860)-RELATED"/>
    <property type="match status" value="1"/>
</dbReference>
<dbReference type="PRINTS" id="PR00111">
    <property type="entry name" value="ABHYDROLASE"/>
</dbReference>